<dbReference type="AlphaFoldDB" id="Q232E4"/>
<dbReference type="GeneID" id="7834105"/>
<dbReference type="InParanoid" id="Q232E4"/>
<evidence type="ECO:0000313" key="3">
    <source>
        <dbReference type="Proteomes" id="UP000009168"/>
    </source>
</evidence>
<keyword evidence="3" id="KW-1185">Reference proteome</keyword>
<dbReference type="Proteomes" id="UP000009168">
    <property type="component" value="Unassembled WGS sequence"/>
</dbReference>
<gene>
    <name evidence="2" type="ORF">TTHERM_00595520</name>
</gene>
<proteinExistence type="predicted"/>
<evidence type="ECO:0000313" key="2">
    <source>
        <dbReference type="EMBL" id="EAR91468.1"/>
    </source>
</evidence>
<name>Q232E4_TETTS</name>
<dbReference type="RefSeq" id="XP_001011713.1">
    <property type="nucleotide sequence ID" value="XM_001011713.1"/>
</dbReference>
<reference evidence="3" key="1">
    <citation type="journal article" date="2006" name="PLoS Biol.">
        <title>Macronuclear genome sequence of the ciliate Tetrahymena thermophila, a model eukaryote.</title>
        <authorList>
            <person name="Eisen J.A."/>
            <person name="Coyne R.S."/>
            <person name="Wu M."/>
            <person name="Wu D."/>
            <person name="Thiagarajan M."/>
            <person name="Wortman J.R."/>
            <person name="Badger J.H."/>
            <person name="Ren Q."/>
            <person name="Amedeo P."/>
            <person name="Jones K.M."/>
            <person name="Tallon L.J."/>
            <person name="Delcher A.L."/>
            <person name="Salzberg S.L."/>
            <person name="Silva J.C."/>
            <person name="Haas B.J."/>
            <person name="Majoros W.H."/>
            <person name="Farzad M."/>
            <person name="Carlton J.M."/>
            <person name="Smith R.K. Jr."/>
            <person name="Garg J."/>
            <person name="Pearlman R.E."/>
            <person name="Karrer K.M."/>
            <person name="Sun L."/>
            <person name="Manning G."/>
            <person name="Elde N.C."/>
            <person name="Turkewitz A.P."/>
            <person name="Asai D.J."/>
            <person name="Wilkes D.E."/>
            <person name="Wang Y."/>
            <person name="Cai H."/>
            <person name="Collins K."/>
            <person name="Stewart B.A."/>
            <person name="Lee S.R."/>
            <person name="Wilamowska K."/>
            <person name="Weinberg Z."/>
            <person name="Ruzzo W.L."/>
            <person name="Wloga D."/>
            <person name="Gaertig J."/>
            <person name="Frankel J."/>
            <person name="Tsao C.-C."/>
            <person name="Gorovsky M.A."/>
            <person name="Keeling P.J."/>
            <person name="Waller R.F."/>
            <person name="Patron N.J."/>
            <person name="Cherry J.M."/>
            <person name="Stover N.A."/>
            <person name="Krieger C.J."/>
            <person name="del Toro C."/>
            <person name="Ryder H.F."/>
            <person name="Williamson S.C."/>
            <person name="Barbeau R.A."/>
            <person name="Hamilton E.P."/>
            <person name="Orias E."/>
        </authorList>
    </citation>
    <scope>NUCLEOTIDE SEQUENCE [LARGE SCALE GENOMIC DNA]</scope>
    <source>
        <strain evidence="3">SB210</strain>
    </source>
</reference>
<sequence length="152" mass="15045">MRIQYLLIALAITASVYGQFTCSDAHASGSSAATCYCMAGYYGTSTDASGSGCAACPPGSNSQAATATGTLVSSCTCYDSNAQLKSDNSACQCMANFYGTPNSTSGGTSGCTACSNGQTAPAGSSTNVCAAATTSTKILSLIALFLLLAILI</sequence>
<dbReference type="EMBL" id="GG662781">
    <property type="protein sequence ID" value="EAR91468.1"/>
    <property type="molecule type" value="Genomic_DNA"/>
</dbReference>
<feature type="signal peptide" evidence="1">
    <location>
        <begin position="1"/>
        <end position="18"/>
    </location>
</feature>
<accession>Q232E4</accession>
<dbReference type="HOGENOM" id="CLU_1762505_0_0_1"/>
<organism evidence="2 3">
    <name type="scientific">Tetrahymena thermophila (strain SB210)</name>
    <dbReference type="NCBI Taxonomy" id="312017"/>
    <lineage>
        <taxon>Eukaryota</taxon>
        <taxon>Sar</taxon>
        <taxon>Alveolata</taxon>
        <taxon>Ciliophora</taxon>
        <taxon>Intramacronucleata</taxon>
        <taxon>Oligohymenophorea</taxon>
        <taxon>Hymenostomatida</taxon>
        <taxon>Tetrahymenina</taxon>
        <taxon>Tetrahymenidae</taxon>
        <taxon>Tetrahymena</taxon>
    </lineage>
</organism>
<dbReference type="KEGG" id="tet:TTHERM_00595520"/>
<keyword evidence="1" id="KW-0732">Signal</keyword>
<evidence type="ECO:0000256" key="1">
    <source>
        <dbReference type="SAM" id="SignalP"/>
    </source>
</evidence>
<protein>
    <submittedName>
        <fullName evidence="2">Immobilization antigen</fullName>
    </submittedName>
</protein>
<feature type="chain" id="PRO_5004201376" evidence="1">
    <location>
        <begin position="19"/>
        <end position="152"/>
    </location>
</feature>